<dbReference type="SUPFAM" id="SSF81383">
    <property type="entry name" value="F-box domain"/>
    <property type="match status" value="1"/>
</dbReference>
<organism evidence="2 3">
    <name type="scientific">Urochloa decumbens</name>
    <dbReference type="NCBI Taxonomy" id="240449"/>
    <lineage>
        <taxon>Eukaryota</taxon>
        <taxon>Viridiplantae</taxon>
        <taxon>Streptophyta</taxon>
        <taxon>Embryophyta</taxon>
        <taxon>Tracheophyta</taxon>
        <taxon>Spermatophyta</taxon>
        <taxon>Magnoliopsida</taxon>
        <taxon>Liliopsida</taxon>
        <taxon>Poales</taxon>
        <taxon>Poaceae</taxon>
        <taxon>PACMAD clade</taxon>
        <taxon>Panicoideae</taxon>
        <taxon>Panicodae</taxon>
        <taxon>Paniceae</taxon>
        <taxon>Melinidinae</taxon>
        <taxon>Urochloa</taxon>
    </lineage>
</organism>
<dbReference type="EMBL" id="OZ075117">
    <property type="protein sequence ID" value="CAL5077951.1"/>
    <property type="molecule type" value="Genomic_DNA"/>
</dbReference>
<dbReference type="PANTHER" id="PTHR32133">
    <property type="entry name" value="OS07G0120400 PROTEIN"/>
    <property type="match status" value="1"/>
</dbReference>
<dbReference type="InterPro" id="IPR001810">
    <property type="entry name" value="F-box_dom"/>
</dbReference>
<gene>
    <name evidence="2" type="ORF">URODEC1_LOCUS106889</name>
</gene>
<dbReference type="PANTHER" id="PTHR32133:SF366">
    <property type="entry name" value="OS07G0122900 PROTEIN"/>
    <property type="match status" value="1"/>
</dbReference>
<evidence type="ECO:0000313" key="3">
    <source>
        <dbReference type="Proteomes" id="UP001497457"/>
    </source>
</evidence>
<accession>A0ABC9FLS8</accession>
<dbReference type="Proteomes" id="UP001497457">
    <property type="component" value="Chromosome 7b"/>
</dbReference>
<dbReference type="InterPro" id="IPR036047">
    <property type="entry name" value="F-box-like_dom_sf"/>
</dbReference>
<protein>
    <recommendedName>
        <fullName evidence="1">F-box domain-containing protein</fullName>
    </recommendedName>
</protein>
<proteinExistence type="predicted"/>
<keyword evidence="3" id="KW-1185">Reference proteome</keyword>
<reference evidence="2" key="1">
    <citation type="submission" date="2024-10" db="EMBL/GenBank/DDBJ databases">
        <authorList>
            <person name="Ryan C."/>
        </authorList>
    </citation>
    <scope>NUCLEOTIDE SEQUENCE [LARGE SCALE GENOMIC DNA]</scope>
</reference>
<evidence type="ECO:0000313" key="2">
    <source>
        <dbReference type="EMBL" id="CAL5077951.1"/>
    </source>
</evidence>
<evidence type="ECO:0000259" key="1">
    <source>
        <dbReference type="Pfam" id="PF00646"/>
    </source>
</evidence>
<name>A0ABC9FLS8_9POAL</name>
<dbReference type="Pfam" id="PF00646">
    <property type="entry name" value="F-box"/>
    <property type="match status" value="1"/>
</dbReference>
<sequence length="373" mass="41132">MAAPPHDRALSEFPDDIMREILVRLPPDEPDRLLLAGAVCKPWLRILCDPTFRRHYMEFHRTPPVAGLLVGHWESTTFVPMTTLWAPRIIDFDDTDTLDARHGRVLLFSPRGLAVWDPVLGASWDIPSPFAGAHFDSWTAMVLCADPNCAHLDCHGANFLVVAVLGDTTAGVTSGRCFSPGSGLWTDLDSVDTGVLLNMKPAVLVERSLFFTTRSSMGRIVRYDFRAASVSLIHPPNFQLVLPTPSEFVLLPAATGGHLLLASMQQSTLDLWEKHVLQNDSPWVRKNSIGIMSPGDGLYPGNAGPYIVGFGEGHYVVYFMAGSRLFSISLSSCRVTRVLGDPDLYSAIPYTSFHVTGVTRRLYIVITFYALTC</sequence>
<dbReference type="AlphaFoldDB" id="A0ABC9FLS8"/>
<feature type="domain" description="F-box" evidence="1">
    <location>
        <begin position="10"/>
        <end position="54"/>
    </location>
</feature>